<dbReference type="Gene3D" id="3.40.605.10">
    <property type="entry name" value="Aldehyde Dehydrogenase, Chain A, domain 1"/>
    <property type="match status" value="1"/>
</dbReference>
<dbReference type="InterPro" id="IPR015590">
    <property type="entry name" value="Aldehyde_DH_dom"/>
</dbReference>
<dbReference type="InterPro" id="IPR016160">
    <property type="entry name" value="Ald_DH_CS_CYS"/>
</dbReference>
<dbReference type="FunFam" id="3.40.309.10:FF:000004">
    <property type="entry name" value="Succinate-semialdehyde dehydrogenase I"/>
    <property type="match status" value="1"/>
</dbReference>
<dbReference type="EMBL" id="NMOS02000002">
    <property type="protein sequence ID" value="RDH40997.1"/>
    <property type="molecule type" value="Genomic_DNA"/>
</dbReference>
<keyword evidence="7" id="KW-1185">Reference proteome</keyword>
<sequence length="486" mass="52503">MRFLLRPSTHAYRGLLDFALRALLVSSEETITVNNPATETLIGTVPSLGQEKILTAISAARQAWPAWRAKTAAERAQLLYRWYEIILENSDDLARLLTSEQGKPLEEAAEEIRYGASFILWFAEEAKRIYGDIIPAKIAGQHLLVSKQAIGVVAAITPWNFPNAMITRKCAPALAAGCSVIVKPSSLTPFSALALAALAEKAGIPAGVFNVITGDAKLISSLFTDSLAIRKLSFTGFTAIGKLLMQKAANSVKKISLELGGNAPFIVFDDADIDQAISGAMASKFRNTGQTCVCTNRFYIHETIYDSFSKKLARAISQLKVGNGLKPGVQQGPLINQAAIKKVAQHISDALQLGAELVCGGKTHALGGNFFEPTLLKNCTANMLIANEGTFGPVAALFKFSSENEVIRLANASEYGLAAYFYSQNINRILHLAQQLEYGIIGVNTGRTSNEVAPFGGFKQSGIGREGSKYGIEEYLEIKYICLQTQ</sequence>
<dbReference type="PROSITE" id="PS00687">
    <property type="entry name" value="ALDEHYDE_DEHYDR_GLU"/>
    <property type="match status" value="1"/>
</dbReference>
<dbReference type="InterPro" id="IPR016161">
    <property type="entry name" value="Ald_DH/histidinol_DH"/>
</dbReference>
<dbReference type="FunFam" id="3.40.605.10:FF:000005">
    <property type="entry name" value="Succinate-semialdehyde dehydrogenase I"/>
    <property type="match status" value="1"/>
</dbReference>
<evidence type="ECO:0000256" key="1">
    <source>
        <dbReference type="ARBA" id="ARBA00009986"/>
    </source>
</evidence>
<gene>
    <name evidence="6" type="ORF">CFE62_001140</name>
</gene>
<proteinExistence type="inferred from homology"/>
<dbReference type="InterPro" id="IPR016162">
    <property type="entry name" value="Ald_DH_N"/>
</dbReference>
<dbReference type="Gene3D" id="3.40.309.10">
    <property type="entry name" value="Aldehyde Dehydrogenase, Chain A, domain 2"/>
    <property type="match status" value="1"/>
</dbReference>
<reference evidence="6 7" key="2">
    <citation type="journal article" date="2018" name="J. Invertebr. Pathol.">
        <title>'Candidatus Aquirickettsiella gammari' (Gammaproteobacteria: Legionellales: Coxiellaceae): A bacterial pathogen of the freshwater crustacean Gammarus fossarum (Malacostraca: Amphipoda).</title>
        <authorList>
            <person name="Bojko J."/>
            <person name="Dunn A.M."/>
            <person name="Stebbing P.D."/>
            <person name="van Aerle R."/>
            <person name="Bacela-Spychalska K."/>
            <person name="Bean T.P."/>
            <person name="Urrutia A."/>
            <person name="Stentiford G.D."/>
        </authorList>
    </citation>
    <scope>NUCLEOTIDE SEQUENCE [LARGE SCALE GENOMIC DNA]</scope>
    <source>
        <strain evidence="6">RA15029</strain>
    </source>
</reference>
<dbReference type="InterPro" id="IPR016163">
    <property type="entry name" value="Ald_DH_C"/>
</dbReference>
<dbReference type="GO" id="GO:0004777">
    <property type="term" value="F:succinate-semialdehyde dehydrogenase (NAD+) activity"/>
    <property type="evidence" value="ECO:0007669"/>
    <property type="project" value="TreeGrafter"/>
</dbReference>
<accession>A0A370CLP4</accession>
<dbReference type="PANTHER" id="PTHR43353">
    <property type="entry name" value="SUCCINATE-SEMIALDEHYDE DEHYDROGENASE, MITOCHONDRIAL"/>
    <property type="match status" value="1"/>
</dbReference>
<dbReference type="PANTHER" id="PTHR43353:SF5">
    <property type="entry name" value="SUCCINATE-SEMIALDEHYDE DEHYDROGENASE, MITOCHONDRIAL"/>
    <property type="match status" value="1"/>
</dbReference>
<dbReference type="InterPro" id="IPR050740">
    <property type="entry name" value="Aldehyde_DH_Superfamily"/>
</dbReference>
<feature type="active site" evidence="3">
    <location>
        <position position="258"/>
    </location>
</feature>
<dbReference type="GO" id="GO:0005829">
    <property type="term" value="C:cytosol"/>
    <property type="evidence" value="ECO:0007669"/>
    <property type="project" value="TreeGrafter"/>
</dbReference>
<dbReference type="InterPro" id="IPR010102">
    <property type="entry name" value="Succ_semiAld_DH"/>
</dbReference>
<evidence type="ECO:0000256" key="4">
    <source>
        <dbReference type="RuleBase" id="RU003345"/>
    </source>
</evidence>
<dbReference type="GO" id="GO:0009450">
    <property type="term" value="P:gamma-aminobutyric acid catabolic process"/>
    <property type="evidence" value="ECO:0007669"/>
    <property type="project" value="InterPro"/>
</dbReference>
<name>A0A370CLP4_9COXI</name>
<evidence type="ECO:0000256" key="2">
    <source>
        <dbReference type="ARBA" id="ARBA00023002"/>
    </source>
</evidence>
<dbReference type="Pfam" id="PF00171">
    <property type="entry name" value="Aldedh"/>
    <property type="match status" value="1"/>
</dbReference>
<dbReference type="CDD" id="cd07103">
    <property type="entry name" value="ALDH_F5_SSADH_GabD"/>
    <property type="match status" value="1"/>
</dbReference>
<comment type="similarity">
    <text evidence="1 4">Belongs to the aldehyde dehydrogenase family.</text>
</comment>
<dbReference type="InterPro" id="IPR029510">
    <property type="entry name" value="Ald_DH_CS_GLU"/>
</dbReference>
<dbReference type="PROSITE" id="PS00070">
    <property type="entry name" value="ALDEHYDE_DEHYDR_CYS"/>
    <property type="match status" value="1"/>
</dbReference>
<evidence type="ECO:0000313" key="7">
    <source>
        <dbReference type="Proteomes" id="UP000226429"/>
    </source>
</evidence>
<dbReference type="Proteomes" id="UP000226429">
    <property type="component" value="Unassembled WGS sequence"/>
</dbReference>
<dbReference type="FunFam" id="3.40.605.10:FF:000026">
    <property type="entry name" value="Aldehyde dehydrogenase, putative"/>
    <property type="match status" value="1"/>
</dbReference>
<dbReference type="SUPFAM" id="SSF53720">
    <property type="entry name" value="ALDH-like"/>
    <property type="match status" value="1"/>
</dbReference>
<dbReference type="AlphaFoldDB" id="A0A370CLP4"/>
<protein>
    <submittedName>
        <fullName evidence="6">NAD-dependent succinate-semialdehyde dehydrogenase</fullName>
    </submittedName>
</protein>
<evidence type="ECO:0000259" key="5">
    <source>
        <dbReference type="Pfam" id="PF00171"/>
    </source>
</evidence>
<feature type="domain" description="Aldehyde dehydrogenase" evidence="5">
    <location>
        <begin position="27"/>
        <end position="481"/>
    </location>
</feature>
<reference evidence="6 7" key="1">
    <citation type="journal article" date="2017" name="Int. J. Syst. Evol. Microbiol.">
        <title>Aquarickettsiella crustaci n. gen. n. sp. (Gammaproteobacteria: Legionellales: Coxiellaceae); a bacterial pathogen of the freshwater crustacean: Gammarus fossarum (Malacostraca: Amphipoda).</title>
        <authorList>
            <person name="Bojko J."/>
            <person name="Dunn A.M."/>
            <person name="Stebbing P.D."/>
            <person name="Van Aerle R."/>
            <person name="Bacela-Spychalska K."/>
            <person name="Bean T.P."/>
            <person name="Stentiford G.D."/>
        </authorList>
    </citation>
    <scope>NUCLEOTIDE SEQUENCE [LARGE SCALE GENOMIC DNA]</scope>
    <source>
        <strain evidence="6">RA15029</strain>
    </source>
</reference>
<evidence type="ECO:0000256" key="3">
    <source>
        <dbReference type="PROSITE-ProRule" id="PRU10007"/>
    </source>
</evidence>
<comment type="caution">
    <text evidence="6">The sequence shown here is derived from an EMBL/GenBank/DDBJ whole genome shotgun (WGS) entry which is preliminary data.</text>
</comment>
<keyword evidence="2 4" id="KW-0560">Oxidoreductase</keyword>
<dbReference type="NCBIfam" id="TIGR01780">
    <property type="entry name" value="SSADH"/>
    <property type="match status" value="1"/>
</dbReference>
<evidence type="ECO:0000313" key="6">
    <source>
        <dbReference type="EMBL" id="RDH40997.1"/>
    </source>
</evidence>
<organism evidence="6 7">
    <name type="scientific">Candidatus Aquirickettsiella gammari</name>
    <dbReference type="NCBI Taxonomy" id="2016198"/>
    <lineage>
        <taxon>Bacteria</taxon>
        <taxon>Pseudomonadati</taxon>
        <taxon>Pseudomonadota</taxon>
        <taxon>Gammaproteobacteria</taxon>
        <taxon>Legionellales</taxon>
        <taxon>Coxiellaceae</taxon>
        <taxon>Candidatus Aquirickettsiella</taxon>
    </lineage>
</organism>